<accession>A0A644ZBL8</accession>
<organism evidence="2">
    <name type="scientific">bioreactor metagenome</name>
    <dbReference type="NCBI Taxonomy" id="1076179"/>
    <lineage>
        <taxon>unclassified sequences</taxon>
        <taxon>metagenomes</taxon>
        <taxon>ecological metagenomes</taxon>
    </lineage>
</organism>
<dbReference type="NCBIfam" id="NF009314">
    <property type="entry name" value="PRK12674.1-2"/>
    <property type="match status" value="1"/>
</dbReference>
<evidence type="ECO:0000313" key="2">
    <source>
        <dbReference type="EMBL" id="MPM38087.1"/>
    </source>
</evidence>
<proteinExistence type="predicted"/>
<keyword evidence="1" id="KW-0472">Membrane</keyword>
<dbReference type="InterPro" id="IPR005133">
    <property type="entry name" value="PhaG_MnhG_YufB"/>
</dbReference>
<feature type="transmembrane region" description="Helical" evidence="1">
    <location>
        <begin position="6"/>
        <end position="27"/>
    </location>
</feature>
<gene>
    <name evidence="2" type="primary">mrpG_5</name>
    <name evidence="2" type="ORF">SDC9_84714</name>
</gene>
<feature type="transmembrane region" description="Helical" evidence="1">
    <location>
        <begin position="39"/>
        <end position="59"/>
    </location>
</feature>
<protein>
    <submittedName>
        <fullName evidence="2">Na(+)/H(+) antiporter subunit G</fullName>
    </submittedName>
</protein>
<dbReference type="EMBL" id="VSSQ01008167">
    <property type="protein sequence ID" value="MPM38087.1"/>
    <property type="molecule type" value="Genomic_DNA"/>
</dbReference>
<dbReference type="GO" id="GO:0015385">
    <property type="term" value="F:sodium:proton antiporter activity"/>
    <property type="evidence" value="ECO:0007669"/>
    <property type="project" value="TreeGrafter"/>
</dbReference>
<sequence length="118" mass="12664">MEILEITGAALVLLGAIVLLIAAIGLLRMPDSYNRIQVGTKASTAGVALIMIGFALIVPTWFGKLFTIVLFVMLTNPISSHVLMRAAHRTGHPLTSGTVVDALKQDEENEKNDEHATV</sequence>
<dbReference type="NCBIfam" id="TIGR01300">
    <property type="entry name" value="CPA3_mnhG_phaG"/>
    <property type="match status" value="1"/>
</dbReference>
<evidence type="ECO:0000256" key="1">
    <source>
        <dbReference type="SAM" id="Phobius"/>
    </source>
</evidence>
<dbReference type="PANTHER" id="PTHR34703:SF1">
    <property type="entry name" value="ANTIPORTER SUBUNIT MNHG2-RELATED"/>
    <property type="match status" value="1"/>
</dbReference>
<comment type="caution">
    <text evidence="2">The sequence shown here is derived from an EMBL/GenBank/DDBJ whole genome shotgun (WGS) entry which is preliminary data.</text>
</comment>
<dbReference type="Pfam" id="PF03334">
    <property type="entry name" value="PhaG_MnhG_YufB"/>
    <property type="match status" value="1"/>
</dbReference>
<keyword evidence="1" id="KW-0812">Transmembrane</keyword>
<reference evidence="2" key="1">
    <citation type="submission" date="2019-08" db="EMBL/GenBank/DDBJ databases">
        <authorList>
            <person name="Kucharzyk K."/>
            <person name="Murdoch R.W."/>
            <person name="Higgins S."/>
            <person name="Loffler F."/>
        </authorList>
    </citation>
    <scope>NUCLEOTIDE SEQUENCE</scope>
</reference>
<name>A0A644ZBL8_9ZZZZ</name>
<keyword evidence="1" id="KW-1133">Transmembrane helix</keyword>
<dbReference type="AlphaFoldDB" id="A0A644ZBL8"/>
<dbReference type="PANTHER" id="PTHR34703">
    <property type="entry name" value="ANTIPORTER SUBUNIT MNHG2-RELATED"/>
    <property type="match status" value="1"/>
</dbReference>